<accession>A0A267DDY9</accession>
<dbReference type="AlphaFoldDB" id="A0A267DDY9"/>
<dbReference type="EMBL" id="NIVC01004657">
    <property type="protein sequence ID" value="PAA46907.1"/>
    <property type="molecule type" value="Genomic_DNA"/>
</dbReference>
<feature type="compositionally biased region" description="Polar residues" evidence="1">
    <location>
        <begin position="364"/>
        <end position="373"/>
    </location>
</feature>
<evidence type="ECO:0000313" key="3">
    <source>
        <dbReference type="Proteomes" id="UP000215902"/>
    </source>
</evidence>
<dbReference type="Proteomes" id="UP000215902">
    <property type="component" value="Unassembled WGS sequence"/>
</dbReference>
<proteinExistence type="predicted"/>
<evidence type="ECO:0008006" key="4">
    <source>
        <dbReference type="Google" id="ProtNLM"/>
    </source>
</evidence>
<organism evidence="2 3">
    <name type="scientific">Macrostomum lignano</name>
    <dbReference type="NCBI Taxonomy" id="282301"/>
    <lineage>
        <taxon>Eukaryota</taxon>
        <taxon>Metazoa</taxon>
        <taxon>Spiralia</taxon>
        <taxon>Lophotrochozoa</taxon>
        <taxon>Platyhelminthes</taxon>
        <taxon>Rhabditophora</taxon>
        <taxon>Macrostomorpha</taxon>
        <taxon>Macrostomida</taxon>
        <taxon>Macrostomidae</taxon>
        <taxon>Macrostomum</taxon>
    </lineage>
</organism>
<dbReference type="STRING" id="282301.A0A267DDY9"/>
<reference evidence="2 3" key="1">
    <citation type="submission" date="2017-06" db="EMBL/GenBank/DDBJ databases">
        <title>A platform for efficient transgenesis in Macrostomum lignano, a flatworm model organism for stem cell research.</title>
        <authorList>
            <person name="Berezikov E."/>
        </authorList>
    </citation>
    <scope>NUCLEOTIDE SEQUENCE [LARGE SCALE GENOMIC DNA]</scope>
    <source>
        <strain evidence="2">DV1</strain>
        <tissue evidence="2">Whole organism</tissue>
    </source>
</reference>
<sequence>YCCMLICPKNQLARALAYFVNMSAEFRVKWLLSAALCLLAAATVVVASQDSRPDSSTIFIDATSPNIPWAFVPIGPENVTALVLEDDKSAWVLFFHEGWLFEPFREAAEQLRGLIRFGLVHRDDRETAELLNLNMTAGLKFRALPFGPAERKLAACLDTDSFDAAVSHASDSVPSDSIVRVTEKADIQRLLTEAVSSDPTKFTAIFAVRDSTPTLLQRVLAAKLSSVYNFGLLVRAKAGEQLDWFGPPGYSSPVPGLLVLQLRAGAGADGLATVEISRLDESGIVREDKDGELTYAESLRFLVEYNRNFRAELLGENRADDSEMRLLSGLLRRERLAFGIVDLSARTAPTPDEQQQQQQQQQQDSMKSNNEEL</sequence>
<protein>
    <recommendedName>
        <fullName evidence="4">Thioredoxin domain-containing protein</fullName>
    </recommendedName>
</protein>
<evidence type="ECO:0000256" key="1">
    <source>
        <dbReference type="SAM" id="MobiDB-lite"/>
    </source>
</evidence>
<gene>
    <name evidence="2" type="ORF">BOX15_Mlig010721g1</name>
</gene>
<evidence type="ECO:0000313" key="2">
    <source>
        <dbReference type="EMBL" id="PAA46907.1"/>
    </source>
</evidence>
<feature type="non-terminal residue" evidence="2">
    <location>
        <position position="1"/>
    </location>
</feature>
<feature type="compositionally biased region" description="Low complexity" evidence="1">
    <location>
        <begin position="354"/>
        <end position="363"/>
    </location>
</feature>
<name>A0A267DDY9_9PLAT</name>
<keyword evidence="3" id="KW-1185">Reference proteome</keyword>
<feature type="region of interest" description="Disordered" evidence="1">
    <location>
        <begin position="346"/>
        <end position="373"/>
    </location>
</feature>
<comment type="caution">
    <text evidence="2">The sequence shown here is derived from an EMBL/GenBank/DDBJ whole genome shotgun (WGS) entry which is preliminary data.</text>
</comment>